<gene>
    <name evidence="1" type="ORF">L1987_23246</name>
</gene>
<name>A0ACB9IIV4_9ASTR</name>
<reference evidence="1 2" key="2">
    <citation type="journal article" date="2022" name="Mol. Ecol. Resour.">
        <title>The genomes of chicory, endive, great burdock and yacon provide insights into Asteraceae paleo-polyploidization history and plant inulin production.</title>
        <authorList>
            <person name="Fan W."/>
            <person name="Wang S."/>
            <person name="Wang H."/>
            <person name="Wang A."/>
            <person name="Jiang F."/>
            <person name="Liu H."/>
            <person name="Zhao H."/>
            <person name="Xu D."/>
            <person name="Zhang Y."/>
        </authorList>
    </citation>
    <scope>NUCLEOTIDE SEQUENCE [LARGE SCALE GENOMIC DNA]</scope>
    <source>
        <strain evidence="2">cv. Yunnan</strain>
        <tissue evidence="1">Leaves</tissue>
    </source>
</reference>
<accession>A0ACB9IIV4</accession>
<comment type="caution">
    <text evidence="1">The sequence shown here is derived from an EMBL/GenBank/DDBJ whole genome shotgun (WGS) entry which is preliminary data.</text>
</comment>
<organism evidence="1 2">
    <name type="scientific">Smallanthus sonchifolius</name>
    <dbReference type="NCBI Taxonomy" id="185202"/>
    <lineage>
        <taxon>Eukaryota</taxon>
        <taxon>Viridiplantae</taxon>
        <taxon>Streptophyta</taxon>
        <taxon>Embryophyta</taxon>
        <taxon>Tracheophyta</taxon>
        <taxon>Spermatophyta</taxon>
        <taxon>Magnoliopsida</taxon>
        <taxon>eudicotyledons</taxon>
        <taxon>Gunneridae</taxon>
        <taxon>Pentapetalae</taxon>
        <taxon>asterids</taxon>
        <taxon>campanulids</taxon>
        <taxon>Asterales</taxon>
        <taxon>Asteraceae</taxon>
        <taxon>Asteroideae</taxon>
        <taxon>Heliantheae alliance</taxon>
        <taxon>Millerieae</taxon>
        <taxon>Smallanthus</taxon>
    </lineage>
</organism>
<sequence>MDDQGRQGELVRLFANERKKITCDPEMQREIDKYMSAGRASFSVLLQVGGRKDEYTDVDIVGVREKWSTFVSNFIFR</sequence>
<reference evidence="2" key="1">
    <citation type="journal article" date="2022" name="Mol. Ecol. Resour.">
        <title>The genomes of chicory, endive, great burdock and yacon provide insights into Asteraceae palaeo-polyploidization history and plant inulin production.</title>
        <authorList>
            <person name="Fan W."/>
            <person name="Wang S."/>
            <person name="Wang H."/>
            <person name="Wang A."/>
            <person name="Jiang F."/>
            <person name="Liu H."/>
            <person name="Zhao H."/>
            <person name="Xu D."/>
            <person name="Zhang Y."/>
        </authorList>
    </citation>
    <scope>NUCLEOTIDE SEQUENCE [LARGE SCALE GENOMIC DNA]</scope>
    <source>
        <strain evidence="2">cv. Yunnan</strain>
    </source>
</reference>
<dbReference type="Proteomes" id="UP001056120">
    <property type="component" value="Linkage Group LG08"/>
</dbReference>
<protein>
    <submittedName>
        <fullName evidence="1">Uncharacterized protein</fullName>
    </submittedName>
</protein>
<keyword evidence="2" id="KW-1185">Reference proteome</keyword>
<dbReference type="EMBL" id="CM042025">
    <property type="protein sequence ID" value="KAI3807320.1"/>
    <property type="molecule type" value="Genomic_DNA"/>
</dbReference>
<evidence type="ECO:0000313" key="2">
    <source>
        <dbReference type="Proteomes" id="UP001056120"/>
    </source>
</evidence>
<evidence type="ECO:0000313" key="1">
    <source>
        <dbReference type="EMBL" id="KAI3807320.1"/>
    </source>
</evidence>
<proteinExistence type="predicted"/>